<evidence type="ECO:0000256" key="1">
    <source>
        <dbReference type="SAM" id="MobiDB-lite"/>
    </source>
</evidence>
<dbReference type="Pfam" id="PF14786">
    <property type="entry name" value="Death_2"/>
    <property type="match status" value="1"/>
</dbReference>
<dbReference type="STRING" id="568069.A0A1J1HL63"/>
<dbReference type="EMBL" id="CVRI01000010">
    <property type="protein sequence ID" value="CRK88799.1"/>
    <property type="molecule type" value="Genomic_DNA"/>
</dbReference>
<feature type="domain" description="Tube Death" evidence="2">
    <location>
        <begin position="46"/>
        <end position="130"/>
    </location>
</feature>
<sequence>MEQIEGNIELRHLPVTVTQNIIKLLDGDDSILSILMGNITKDLTNPKSELRFTSADIDSIRSHSQTLMKSPVLILIDEWSTMGKIRPNLHHFQALLIKCQLFRAADYVAQLMGEAEPERPLDGPAAKVDLKIPGEVEDIVNGMDYPYSDVQANLNKAEYNRTFNVPAMNFGPPSSNVENITIPFIRPPSTIRMASSRLFNNTASKSDLIKFSNSNVFASKPQPSTLNKSEVFMPALSALQETKIESMNHQNSSHEDSNNIPAFSGLIGISGDSTTKEQLPAVLHEEISSESLGNNRSNQQNSEENIIPVFSQLLNNVSSNVNLKHSQNHSSESSTDSETTNN</sequence>
<protein>
    <submittedName>
        <fullName evidence="3">CLUMA_CG002605, isoform A</fullName>
    </submittedName>
</protein>
<evidence type="ECO:0000259" key="2">
    <source>
        <dbReference type="Pfam" id="PF14786"/>
    </source>
</evidence>
<gene>
    <name evidence="3" type="primary">putative Protein Tube</name>
    <name evidence="3" type="ORF">CLUMA_CG002605</name>
</gene>
<feature type="compositionally biased region" description="Basic and acidic residues" evidence="1">
    <location>
        <begin position="246"/>
        <end position="257"/>
    </location>
</feature>
<dbReference type="Gene3D" id="1.10.533.10">
    <property type="entry name" value="Death Domain, Fas"/>
    <property type="match status" value="1"/>
</dbReference>
<feature type="region of interest" description="Disordered" evidence="1">
    <location>
        <begin position="323"/>
        <end position="342"/>
    </location>
</feature>
<evidence type="ECO:0000313" key="3">
    <source>
        <dbReference type="EMBL" id="CRK88799.1"/>
    </source>
</evidence>
<dbReference type="InterPro" id="IPR011029">
    <property type="entry name" value="DEATH-like_dom_sf"/>
</dbReference>
<dbReference type="AlphaFoldDB" id="A0A1J1HL63"/>
<dbReference type="Proteomes" id="UP000183832">
    <property type="component" value="Unassembled WGS sequence"/>
</dbReference>
<reference evidence="3 4" key="1">
    <citation type="submission" date="2015-04" db="EMBL/GenBank/DDBJ databases">
        <authorList>
            <person name="Syromyatnikov M.Y."/>
            <person name="Popov V.N."/>
        </authorList>
    </citation>
    <scope>NUCLEOTIDE SEQUENCE [LARGE SCALE GENOMIC DNA]</scope>
</reference>
<dbReference type="OrthoDB" id="4062651at2759"/>
<keyword evidence="4" id="KW-1185">Reference proteome</keyword>
<name>A0A1J1HL63_9DIPT</name>
<dbReference type="SUPFAM" id="SSF47986">
    <property type="entry name" value="DEATH domain"/>
    <property type="match status" value="1"/>
</dbReference>
<proteinExistence type="predicted"/>
<organism evidence="3 4">
    <name type="scientific">Clunio marinus</name>
    <dbReference type="NCBI Taxonomy" id="568069"/>
    <lineage>
        <taxon>Eukaryota</taxon>
        <taxon>Metazoa</taxon>
        <taxon>Ecdysozoa</taxon>
        <taxon>Arthropoda</taxon>
        <taxon>Hexapoda</taxon>
        <taxon>Insecta</taxon>
        <taxon>Pterygota</taxon>
        <taxon>Neoptera</taxon>
        <taxon>Endopterygota</taxon>
        <taxon>Diptera</taxon>
        <taxon>Nematocera</taxon>
        <taxon>Chironomoidea</taxon>
        <taxon>Chironomidae</taxon>
        <taxon>Clunio</taxon>
    </lineage>
</organism>
<accession>A0A1J1HL63</accession>
<dbReference type="InterPro" id="IPR029397">
    <property type="entry name" value="Tube_Death"/>
</dbReference>
<evidence type="ECO:0000313" key="4">
    <source>
        <dbReference type="Proteomes" id="UP000183832"/>
    </source>
</evidence>
<feature type="region of interest" description="Disordered" evidence="1">
    <location>
        <begin position="246"/>
        <end position="271"/>
    </location>
</feature>